<feature type="domain" description="DUF1918" evidence="1">
    <location>
        <begin position="1"/>
        <end position="57"/>
    </location>
</feature>
<accession>A0A1C6SYF4</accession>
<dbReference type="Gene3D" id="2.30.30.440">
    <property type="entry name" value="Domain of unknown function DUF1918"/>
    <property type="match status" value="1"/>
</dbReference>
<dbReference type="EMBL" id="FMHV01000002">
    <property type="protein sequence ID" value="SCL34596.1"/>
    <property type="molecule type" value="Genomic_DNA"/>
</dbReference>
<reference evidence="3" key="1">
    <citation type="submission" date="2016-06" db="EMBL/GenBank/DDBJ databases">
        <authorList>
            <person name="Varghese N."/>
            <person name="Submissions Spin"/>
        </authorList>
    </citation>
    <scope>NUCLEOTIDE SEQUENCE [LARGE SCALE GENOMIC DNA]</scope>
    <source>
        <strain evidence="3">DSM 45431</strain>
    </source>
</reference>
<evidence type="ECO:0000313" key="2">
    <source>
        <dbReference type="EMBL" id="SCL34596.1"/>
    </source>
</evidence>
<dbReference type="Proteomes" id="UP000199413">
    <property type="component" value="Unassembled WGS sequence"/>
</dbReference>
<dbReference type="AlphaFoldDB" id="A0A1C6SYF4"/>
<proteinExistence type="predicted"/>
<dbReference type="RefSeq" id="WP_091345188.1">
    <property type="nucleotide sequence ID" value="NZ_FMHV01000002.1"/>
</dbReference>
<organism evidence="2 3">
    <name type="scientific">Micromonospora rhizosphaerae</name>
    <dbReference type="NCBI Taxonomy" id="568872"/>
    <lineage>
        <taxon>Bacteria</taxon>
        <taxon>Bacillati</taxon>
        <taxon>Actinomycetota</taxon>
        <taxon>Actinomycetes</taxon>
        <taxon>Micromonosporales</taxon>
        <taxon>Micromonosporaceae</taxon>
        <taxon>Micromonospora</taxon>
    </lineage>
</organism>
<protein>
    <recommendedName>
        <fullName evidence="1">DUF1918 domain-containing protein</fullName>
    </recommendedName>
</protein>
<dbReference type="OrthoDB" id="4828144at2"/>
<name>A0A1C6SYF4_9ACTN</name>
<evidence type="ECO:0000313" key="3">
    <source>
        <dbReference type="Proteomes" id="UP000199413"/>
    </source>
</evidence>
<dbReference type="STRING" id="568872.GA0070624_5033"/>
<sequence length="69" mass="7405">MKANVGDRLIVEGTRVGQTRRVGEIIALRHEDGTPPYVVRWLDGHEGLFFPGSDSRVEAAPAGAPQHGG</sequence>
<evidence type="ECO:0000259" key="1">
    <source>
        <dbReference type="Pfam" id="PF08940"/>
    </source>
</evidence>
<keyword evidence="3" id="KW-1185">Reference proteome</keyword>
<dbReference type="SUPFAM" id="SSF50118">
    <property type="entry name" value="Cell growth inhibitor/plasmid maintenance toxic component"/>
    <property type="match status" value="1"/>
</dbReference>
<dbReference type="Pfam" id="PF08940">
    <property type="entry name" value="DUF1918"/>
    <property type="match status" value="1"/>
</dbReference>
<dbReference type="InterPro" id="IPR015035">
    <property type="entry name" value="DUF1918"/>
</dbReference>
<gene>
    <name evidence="2" type="ORF">GA0070624_5033</name>
</gene>